<keyword evidence="3" id="KW-1185">Reference proteome</keyword>
<gene>
    <name evidence="2" type="ORF">BHQ10_007969</name>
</gene>
<feature type="compositionally biased region" description="Polar residues" evidence="1">
    <location>
        <begin position="95"/>
        <end position="107"/>
    </location>
</feature>
<name>A0A364L817_TALAM</name>
<feature type="region of interest" description="Disordered" evidence="1">
    <location>
        <begin position="159"/>
        <end position="185"/>
    </location>
</feature>
<feature type="compositionally biased region" description="Basic and acidic residues" evidence="1">
    <location>
        <begin position="165"/>
        <end position="175"/>
    </location>
</feature>
<dbReference type="GeneID" id="63797184"/>
<dbReference type="EMBL" id="MIKG01000017">
    <property type="protein sequence ID" value="RAO71957.1"/>
    <property type="molecule type" value="Genomic_DNA"/>
</dbReference>
<organism evidence="2 3">
    <name type="scientific">Talaromyces amestolkiae</name>
    <dbReference type="NCBI Taxonomy" id="1196081"/>
    <lineage>
        <taxon>Eukaryota</taxon>
        <taxon>Fungi</taxon>
        <taxon>Dikarya</taxon>
        <taxon>Ascomycota</taxon>
        <taxon>Pezizomycotina</taxon>
        <taxon>Eurotiomycetes</taxon>
        <taxon>Eurotiomycetidae</taxon>
        <taxon>Eurotiales</taxon>
        <taxon>Trichocomaceae</taxon>
        <taxon>Talaromyces</taxon>
        <taxon>Talaromyces sect. Talaromyces</taxon>
    </lineage>
</organism>
<feature type="region of interest" description="Disordered" evidence="1">
    <location>
        <begin position="210"/>
        <end position="254"/>
    </location>
</feature>
<dbReference type="Proteomes" id="UP000249363">
    <property type="component" value="Unassembled WGS sequence"/>
</dbReference>
<evidence type="ECO:0000313" key="3">
    <source>
        <dbReference type="Proteomes" id="UP000249363"/>
    </source>
</evidence>
<evidence type="ECO:0000313" key="2">
    <source>
        <dbReference type="EMBL" id="RAO71957.1"/>
    </source>
</evidence>
<evidence type="ECO:0000256" key="1">
    <source>
        <dbReference type="SAM" id="MobiDB-lite"/>
    </source>
</evidence>
<feature type="compositionally biased region" description="Acidic residues" evidence="1">
    <location>
        <begin position="237"/>
        <end position="254"/>
    </location>
</feature>
<proteinExistence type="predicted"/>
<dbReference type="RefSeq" id="XP_040736472.1">
    <property type="nucleotide sequence ID" value="XM_040880722.1"/>
</dbReference>
<dbReference type="STRING" id="1196081.A0A364L817"/>
<dbReference type="OrthoDB" id="77607at2759"/>
<feature type="compositionally biased region" description="Polar residues" evidence="1">
    <location>
        <begin position="15"/>
        <end position="26"/>
    </location>
</feature>
<feature type="region of interest" description="Disordered" evidence="1">
    <location>
        <begin position="1"/>
        <end position="107"/>
    </location>
</feature>
<comment type="caution">
    <text evidence="2">The sequence shown here is derived from an EMBL/GenBank/DDBJ whole genome shotgun (WGS) entry which is preliminary data.</text>
</comment>
<dbReference type="AlphaFoldDB" id="A0A364L817"/>
<accession>A0A364L817</accession>
<protein>
    <submittedName>
        <fullName evidence="2">Uncharacterized protein</fullName>
    </submittedName>
</protein>
<reference evidence="2 3" key="1">
    <citation type="journal article" date="2017" name="Biotechnol. Biofuels">
        <title>Differential beta-glucosidase expression as a function of carbon source availability in Talaromyces amestolkiae: a genomic and proteomic approach.</title>
        <authorList>
            <person name="de Eugenio L.I."/>
            <person name="Mendez-Liter J.A."/>
            <person name="Nieto-Dominguez M."/>
            <person name="Alonso L."/>
            <person name="Gil-Munoz J."/>
            <person name="Barriuso J."/>
            <person name="Prieto A."/>
            <person name="Martinez M.J."/>
        </authorList>
    </citation>
    <scope>NUCLEOTIDE SEQUENCE [LARGE SCALE GENOMIC DNA]</scope>
    <source>
        <strain evidence="2 3">CIB</strain>
    </source>
</reference>
<sequence length="254" mass="28146">MADIRSMLRNELASRGSSAQSGSTGRVTKKRKIEEPDTIQPAHKKSRPTTPSYTKDDDDERLVSVNSDQEVAEEDEGEVSQGEEAGPHLLDDELSQQQTPTISNAAQISISEQNIDENEWAAFEREVVAPTRAAPAPAAVAAASSAATISAAPVTADELAAQQQKQKEEQARVREEDIEGEKEDAARHLEEEFEEMEQLEERVKRLKAKREELRAQNVVDSNGVGVDAQETSLQDGEGSEDEDDDEDWDDWRFR</sequence>